<feature type="signal peptide" evidence="3">
    <location>
        <begin position="1"/>
        <end position="21"/>
    </location>
</feature>
<sequence>MKKLFSFFLIFWFLLASLAWAGDGFTQEDRERLIRLETTLKVFMEQTNKRFEDLRADMNAHFEQIDKRFEQTDKRFEELRKDMNARFEQIDKRFEQIDKRIEELRQDMNARFEQMMTFLWILTGIFTTLVAVVIGFAYWDRRTIIRKAREETIEHLEREGKLKDLLDALRELAKKNPELAKVLRDYKLL</sequence>
<evidence type="ECO:0008006" key="6">
    <source>
        <dbReference type="Google" id="ProtNLM"/>
    </source>
</evidence>
<keyword evidence="2" id="KW-1133">Transmembrane helix</keyword>
<organism evidence="4 5">
    <name type="scientific">Thermodesulfatator autotrophicus</name>
    <dbReference type="NCBI Taxonomy" id="1795632"/>
    <lineage>
        <taxon>Bacteria</taxon>
        <taxon>Pseudomonadati</taxon>
        <taxon>Thermodesulfobacteriota</taxon>
        <taxon>Thermodesulfobacteria</taxon>
        <taxon>Thermodesulfobacteriales</taxon>
        <taxon>Thermodesulfatatoraceae</taxon>
        <taxon>Thermodesulfatator</taxon>
    </lineage>
</organism>
<dbReference type="Proteomes" id="UP000076964">
    <property type="component" value="Unassembled WGS sequence"/>
</dbReference>
<keyword evidence="5" id="KW-1185">Reference proteome</keyword>
<comment type="caution">
    <text evidence="4">The sequence shown here is derived from an EMBL/GenBank/DDBJ whole genome shotgun (WGS) entry which is preliminary data.</text>
</comment>
<name>A0A177EAV2_9BACT</name>
<keyword evidence="2" id="KW-0812">Transmembrane</keyword>
<feature type="coiled-coil region" evidence="1">
    <location>
        <begin position="44"/>
        <end position="107"/>
    </location>
</feature>
<evidence type="ECO:0000256" key="1">
    <source>
        <dbReference type="SAM" id="Coils"/>
    </source>
</evidence>
<feature type="transmembrane region" description="Helical" evidence="2">
    <location>
        <begin position="118"/>
        <end position="139"/>
    </location>
</feature>
<dbReference type="SUPFAM" id="SSF58113">
    <property type="entry name" value="Apolipoprotein A-I"/>
    <property type="match status" value="1"/>
</dbReference>
<keyword evidence="2" id="KW-0472">Membrane</keyword>
<evidence type="ECO:0000313" key="5">
    <source>
        <dbReference type="Proteomes" id="UP000076964"/>
    </source>
</evidence>
<dbReference type="AlphaFoldDB" id="A0A177EAV2"/>
<evidence type="ECO:0000256" key="3">
    <source>
        <dbReference type="SAM" id="SignalP"/>
    </source>
</evidence>
<dbReference type="STRING" id="1795632.TH606_03090"/>
<dbReference type="EMBL" id="LSFI01000010">
    <property type="protein sequence ID" value="OAG28139.1"/>
    <property type="molecule type" value="Genomic_DNA"/>
</dbReference>
<gene>
    <name evidence="4" type="ORF">TH606_03090</name>
</gene>
<protein>
    <recommendedName>
        <fullName evidence="6">t-SNARE coiled-coil homology domain-containing protein</fullName>
    </recommendedName>
</protein>
<dbReference type="RefSeq" id="WP_068541235.1">
    <property type="nucleotide sequence ID" value="NZ_LSFI01000010.1"/>
</dbReference>
<dbReference type="OrthoDB" id="9795653at2"/>
<dbReference type="Gene3D" id="6.10.250.2540">
    <property type="match status" value="1"/>
</dbReference>
<proteinExistence type="predicted"/>
<keyword evidence="3" id="KW-0732">Signal</keyword>
<feature type="chain" id="PRO_5008060271" description="t-SNARE coiled-coil homology domain-containing protein" evidence="3">
    <location>
        <begin position="22"/>
        <end position="189"/>
    </location>
</feature>
<accession>A0A177EAV2</accession>
<keyword evidence="1" id="KW-0175">Coiled coil</keyword>
<reference evidence="4 5" key="1">
    <citation type="submission" date="2016-02" db="EMBL/GenBank/DDBJ databases">
        <title>Draft genome sequence of Thermodesulfatator sp. S606.</title>
        <authorList>
            <person name="Lai Q."/>
            <person name="Cao J."/>
            <person name="Dupont S."/>
            <person name="Shao Z."/>
            <person name="Jebbar M."/>
            <person name="Alain K."/>
        </authorList>
    </citation>
    <scope>NUCLEOTIDE SEQUENCE [LARGE SCALE GENOMIC DNA]</scope>
    <source>
        <strain evidence="4 5">S606</strain>
    </source>
</reference>
<dbReference type="Gene3D" id="3.90.20.10">
    <property type="match status" value="1"/>
</dbReference>
<evidence type="ECO:0000313" key="4">
    <source>
        <dbReference type="EMBL" id="OAG28139.1"/>
    </source>
</evidence>
<evidence type="ECO:0000256" key="2">
    <source>
        <dbReference type="SAM" id="Phobius"/>
    </source>
</evidence>